<dbReference type="InterPro" id="IPR010866">
    <property type="entry name" value="A-2_8-polyST"/>
</dbReference>
<name>A0A2C6CKT1_FUSNP</name>
<accession>A0A2C6CKT1</accession>
<dbReference type="RefSeq" id="WP_098997276.1">
    <property type="nucleotide sequence ID" value="NZ_CP077153.1"/>
</dbReference>
<dbReference type="AlphaFoldDB" id="A0A2C6CKT1"/>
<evidence type="ECO:0000313" key="1">
    <source>
        <dbReference type="EMBL" id="PHI17001.1"/>
    </source>
</evidence>
<protein>
    <recommendedName>
        <fullName evidence="3">Lipooligosaccharide sialyltransferase</fullName>
    </recommendedName>
</protein>
<sequence>MNIYIVYNYWELLLSLMILEAQEKNKNNLLIVVKNEIKESIIQKLKNKYNVLEYSFSPNRILRLLSFYYKIHIILPNNLKSLLNKVEKIISFSDQDAITRYFIKNKKNIDLYEHGNINYKTEFNGIDQKIKRILFRMEKPYGRNEYVKNIYLRGTGIIPEDIKSKVIIIDLDKIWGNITNEGKKAILEVFGLDIKEIKDIENKEMILFTQPFSEDGVLTEREKIDLYKKIIDKYDRNKLIIKNHPREKTEYNKEFSDITILEKTFPSELLLFMGLKIKKVITVGSTVVSIFSGKSEIDFYGAEAHPKILKYYGNIDFFIKRNKTIDKEKNE</sequence>
<comment type="caution">
    <text evidence="1">The sequence shown here is derived from an EMBL/GenBank/DDBJ whole genome shotgun (WGS) entry which is preliminary data.</text>
</comment>
<gene>
    <name evidence="1" type="ORF">CBG56_05015</name>
</gene>
<evidence type="ECO:0008006" key="3">
    <source>
        <dbReference type="Google" id="ProtNLM"/>
    </source>
</evidence>
<reference evidence="1 2" key="1">
    <citation type="submission" date="2017-06" db="EMBL/GenBank/DDBJ databases">
        <title>Draft genome sequence of Fusobacterium nucleatum subsp. polymorphum KCOM 1274 (=ChDC F309).</title>
        <authorList>
            <person name="Kook J.-K."/>
            <person name="Park S.-N."/>
            <person name="Lim Y.K."/>
            <person name="Roh H."/>
        </authorList>
    </citation>
    <scope>NUCLEOTIDE SEQUENCE [LARGE SCALE GENOMIC DNA]</scope>
    <source>
        <strain evidence="2">KCOM 1274 (ChDC F309)</strain>
    </source>
</reference>
<organism evidence="1 2">
    <name type="scientific">Fusobacterium nucleatum subsp. polymorphum</name>
    <name type="common">Fusobacterium polymorphum</name>
    <dbReference type="NCBI Taxonomy" id="76857"/>
    <lineage>
        <taxon>Bacteria</taxon>
        <taxon>Fusobacteriati</taxon>
        <taxon>Fusobacteriota</taxon>
        <taxon>Fusobacteriia</taxon>
        <taxon>Fusobacteriales</taxon>
        <taxon>Fusobacteriaceae</taxon>
        <taxon>Fusobacterium</taxon>
    </lineage>
</organism>
<proteinExistence type="predicted"/>
<dbReference type="EMBL" id="NIRO01000003">
    <property type="protein sequence ID" value="PHI17001.1"/>
    <property type="molecule type" value="Genomic_DNA"/>
</dbReference>
<dbReference type="Proteomes" id="UP000224507">
    <property type="component" value="Unassembled WGS sequence"/>
</dbReference>
<evidence type="ECO:0000313" key="2">
    <source>
        <dbReference type="Proteomes" id="UP000224507"/>
    </source>
</evidence>
<dbReference type="Pfam" id="PF07388">
    <property type="entry name" value="A-2_8-polyST"/>
    <property type="match status" value="1"/>
</dbReference>
<dbReference type="Gene3D" id="3.40.50.11110">
    <property type="entry name" value="Sialyltransferase, C-terminal GT-B Rossman nucleotide-binding domain"/>
    <property type="match status" value="1"/>
</dbReference>